<comment type="caution">
    <text evidence="2">The sequence shown here is derived from an EMBL/GenBank/DDBJ whole genome shotgun (WGS) entry which is preliminary data.</text>
</comment>
<gene>
    <name evidence="2" type="ORF">SASPL_122568</name>
</gene>
<keyword evidence="3" id="KW-1185">Reference proteome</keyword>
<proteinExistence type="predicted"/>
<protein>
    <submittedName>
        <fullName evidence="2">Uncharacterized protein</fullName>
    </submittedName>
</protein>
<reference evidence="2" key="2">
    <citation type="submission" date="2020-08" db="EMBL/GenBank/DDBJ databases">
        <title>Plant Genome Project.</title>
        <authorList>
            <person name="Zhang R.-G."/>
        </authorList>
    </citation>
    <scope>NUCLEOTIDE SEQUENCE</scope>
    <source>
        <strain evidence="2">Huo1</strain>
        <tissue evidence="2">Leaf</tissue>
    </source>
</reference>
<evidence type="ECO:0000313" key="2">
    <source>
        <dbReference type="EMBL" id="KAG6415164.1"/>
    </source>
</evidence>
<name>A0A8X8XMC9_SALSN</name>
<sequence>MKSISSADKLEDQKFNALRLRQLTETNPSIRAEFGESGDNVAMLIDAISRADALSKSQHIWYIDMIEKRYDDLAENEIDDIDTSDKDLKRLHDDLRENLIATITSVSIHSDNIKKSIAETPDAVQLLVNAMHYRGREELRTTAVVAIRTLCSLDSNKILFAKAEKIFKYLTRMFDFRDGLVLKAAFGTILSLWSFLDDTESNSVFTIEPSVKAHVIKGIIKLIEARCFLDDVLEFLARLSIHDDATEKMVMYDATTCLFYVLRKNPSLHTKENCAVILHAICCKKDHRTLIEMRSEEKSRRTLSRLVEGGTPRAIIKVNGILERLKE</sequence>
<dbReference type="Proteomes" id="UP000298416">
    <property type="component" value="Unassembled WGS sequence"/>
</dbReference>
<dbReference type="SUPFAM" id="SSF48371">
    <property type="entry name" value="ARM repeat"/>
    <property type="match status" value="1"/>
</dbReference>
<dbReference type="PANTHER" id="PTHR23315:SF265">
    <property type="entry name" value="U-BOX DOMAIN-CONTAINING PROTEIN 46-RELATED"/>
    <property type="match status" value="1"/>
</dbReference>
<dbReference type="AlphaFoldDB" id="A0A8X8XMC9"/>
<dbReference type="InterPro" id="IPR011989">
    <property type="entry name" value="ARM-like"/>
</dbReference>
<evidence type="ECO:0000256" key="1">
    <source>
        <dbReference type="ARBA" id="ARBA00022786"/>
    </source>
</evidence>
<keyword evidence="1" id="KW-0833">Ubl conjugation pathway</keyword>
<dbReference type="Gene3D" id="1.25.10.10">
    <property type="entry name" value="Leucine-rich Repeat Variant"/>
    <property type="match status" value="1"/>
</dbReference>
<dbReference type="EMBL" id="PNBA02000008">
    <property type="protein sequence ID" value="KAG6415164.1"/>
    <property type="molecule type" value="Genomic_DNA"/>
</dbReference>
<organism evidence="2">
    <name type="scientific">Salvia splendens</name>
    <name type="common">Scarlet sage</name>
    <dbReference type="NCBI Taxonomy" id="180675"/>
    <lineage>
        <taxon>Eukaryota</taxon>
        <taxon>Viridiplantae</taxon>
        <taxon>Streptophyta</taxon>
        <taxon>Embryophyta</taxon>
        <taxon>Tracheophyta</taxon>
        <taxon>Spermatophyta</taxon>
        <taxon>Magnoliopsida</taxon>
        <taxon>eudicotyledons</taxon>
        <taxon>Gunneridae</taxon>
        <taxon>Pentapetalae</taxon>
        <taxon>asterids</taxon>
        <taxon>lamiids</taxon>
        <taxon>Lamiales</taxon>
        <taxon>Lamiaceae</taxon>
        <taxon>Nepetoideae</taxon>
        <taxon>Mentheae</taxon>
        <taxon>Salviinae</taxon>
        <taxon>Salvia</taxon>
        <taxon>Salvia subgen. Calosphace</taxon>
        <taxon>core Calosphace</taxon>
    </lineage>
</organism>
<dbReference type="PANTHER" id="PTHR23315">
    <property type="entry name" value="U BOX DOMAIN-CONTAINING"/>
    <property type="match status" value="1"/>
</dbReference>
<reference evidence="2" key="1">
    <citation type="submission" date="2018-01" db="EMBL/GenBank/DDBJ databases">
        <authorList>
            <person name="Mao J.F."/>
        </authorList>
    </citation>
    <scope>NUCLEOTIDE SEQUENCE</scope>
    <source>
        <strain evidence="2">Huo1</strain>
        <tissue evidence="2">Leaf</tissue>
    </source>
</reference>
<evidence type="ECO:0000313" key="3">
    <source>
        <dbReference type="Proteomes" id="UP000298416"/>
    </source>
</evidence>
<accession>A0A8X8XMC9</accession>
<dbReference type="InterPro" id="IPR016024">
    <property type="entry name" value="ARM-type_fold"/>
</dbReference>